<dbReference type="PANTHER" id="PTHR10091">
    <property type="entry name" value="ALDOSE-1-EPIMERASE"/>
    <property type="match status" value="1"/>
</dbReference>
<evidence type="ECO:0000313" key="10">
    <source>
        <dbReference type="EMBL" id="KAK4022495.1"/>
    </source>
</evidence>
<evidence type="ECO:0000313" key="11">
    <source>
        <dbReference type="Proteomes" id="UP001234178"/>
    </source>
</evidence>
<reference evidence="10 11" key="1">
    <citation type="journal article" date="2023" name="Nucleic Acids Res.">
        <title>The hologenome of Daphnia magna reveals possible DNA methylation and microbiome-mediated evolution of the host genome.</title>
        <authorList>
            <person name="Chaturvedi A."/>
            <person name="Li X."/>
            <person name="Dhandapani V."/>
            <person name="Marshall H."/>
            <person name="Kissane S."/>
            <person name="Cuenca-Cambronero M."/>
            <person name="Asole G."/>
            <person name="Calvet F."/>
            <person name="Ruiz-Romero M."/>
            <person name="Marangio P."/>
            <person name="Guigo R."/>
            <person name="Rago D."/>
            <person name="Mirbahai L."/>
            <person name="Eastwood N."/>
            <person name="Colbourne J.K."/>
            <person name="Zhou J."/>
            <person name="Mallon E."/>
            <person name="Orsini L."/>
        </authorList>
    </citation>
    <scope>NUCLEOTIDE SEQUENCE [LARGE SCALE GENOMIC DNA]</scope>
    <source>
        <strain evidence="10">LRV0_1</strain>
    </source>
</reference>
<evidence type="ECO:0000256" key="8">
    <source>
        <dbReference type="ARBA" id="ARBA00045743"/>
    </source>
</evidence>
<comment type="catalytic activity">
    <reaction evidence="1 9">
        <text>alpha-D-glucose = beta-D-glucose</text>
        <dbReference type="Rhea" id="RHEA:10264"/>
        <dbReference type="ChEBI" id="CHEBI:15903"/>
        <dbReference type="ChEBI" id="CHEBI:17925"/>
        <dbReference type="EC" id="5.1.3.3"/>
    </reaction>
</comment>
<evidence type="ECO:0000256" key="1">
    <source>
        <dbReference type="ARBA" id="ARBA00001614"/>
    </source>
</evidence>
<dbReference type="PANTHER" id="PTHR10091:SF0">
    <property type="entry name" value="GALACTOSE MUTAROTASE"/>
    <property type="match status" value="1"/>
</dbReference>
<keyword evidence="6 9" id="KW-0413">Isomerase</keyword>
<dbReference type="InterPro" id="IPR015443">
    <property type="entry name" value="Aldose_1-epimerase"/>
</dbReference>
<comment type="pathway">
    <text evidence="3">Carbohydrate metabolism; galactose metabolism.</text>
</comment>
<name>A0ABR0ABU7_9CRUS</name>
<evidence type="ECO:0000256" key="7">
    <source>
        <dbReference type="ARBA" id="ARBA00023277"/>
    </source>
</evidence>
<dbReference type="InterPro" id="IPR011013">
    <property type="entry name" value="Gal_mutarotase_sf_dom"/>
</dbReference>
<dbReference type="PROSITE" id="PS00545">
    <property type="entry name" value="ALDOSE_1_EPIMERASE"/>
    <property type="match status" value="1"/>
</dbReference>
<dbReference type="EC" id="5.1.3.3" evidence="9"/>
<comment type="similarity">
    <text evidence="5 9">Belongs to the aldose epimerase family.</text>
</comment>
<dbReference type="InterPro" id="IPR008183">
    <property type="entry name" value="Aldose_1/G6P_1-epimerase"/>
</dbReference>
<dbReference type="InterPro" id="IPR018052">
    <property type="entry name" value="Ald1_epimerase_CS"/>
</dbReference>
<comment type="catalytic activity">
    <reaction evidence="2">
        <text>alpha-D-galactose = beta-D-galactose</text>
        <dbReference type="Rhea" id="RHEA:28675"/>
        <dbReference type="ChEBI" id="CHEBI:27667"/>
        <dbReference type="ChEBI" id="CHEBI:28061"/>
        <dbReference type="EC" id="5.1.3.3"/>
    </reaction>
    <physiologicalReaction direction="right-to-left" evidence="2">
        <dbReference type="Rhea" id="RHEA:28677"/>
    </physiologicalReaction>
</comment>
<dbReference type="Gene3D" id="2.70.98.10">
    <property type="match status" value="1"/>
</dbReference>
<protein>
    <recommendedName>
        <fullName evidence="9">Aldose 1-epimerase</fullName>
        <ecNumber evidence="9">5.1.3.3</ecNumber>
    </recommendedName>
</protein>
<dbReference type="InterPro" id="IPR014718">
    <property type="entry name" value="GH-type_carb-bd"/>
</dbReference>
<dbReference type="PIRSF" id="PIRSF005096">
    <property type="entry name" value="GALM"/>
    <property type="match status" value="1"/>
</dbReference>
<dbReference type="SUPFAM" id="SSF74650">
    <property type="entry name" value="Galactose mutarotase-like"/>
    <property type="match status" value="1"/>
</dbReference>
<dbReference type="EMBL" id="JAOYFB010000037">
    <property type="protein sequence ID" value="KAK4022495.1"/>
    <property type="molecule type" value="Genomic_DNA"/>
</dbReference>
<comment type="caution">
    <text evidence="10">The sequence shown here is derived from an EMBL/GenBank/DDBJ whole genome shotgun (WGS) entry which is preliminary data.</text>
</comment>
<dbReference type="InterPro" id="IPR047215">
    <property type="entry name" value="Galactose_mutarotase-like"/>
</dbReference>
<dbReference type="CDD" id="cd09019">
    <property type="entry name" value="galactose_mutarotase_like"/>
    <property type="match status" value="1"/>
</dbReference>
<accession>A0ABR0ABU7</accession>
<evidence type="ECO:0000256" key="9">
    <source>
        <dbReference type="PIRNR" id="PIRNR005096"/>
    </source>
</evidence>
<organism evidence="10 11">
    <name type="scientific">Daphnia magna</name>
    <dbReference type="NCBI Taxonomy" id="35525"/>
    <lineage>
        <taxon>Eukaryota</taxon>
        <taxon>Metazoa</taxon>
        <taxon>Ecdysozoa</taxon>
        <taxon>Arthropoda</taxon>
        <taxon>Crustacea</taxon>
        <taxon>Branchiopoda</taxon>
        <taxon>Diplostraca</taxon>
        <taxon>Cladocera</taxon>
        <taxon>Anomopoda</taxon>
        <taxon>Daphniidae</taxon>
        <taxon>Daphnia</taxon>
    </lineage>
</organism>
<proteinExistence type="inferred from homology"/>
<comment type="function">
    <text evidence="8">Mutarotase that catalyzes the interconversion of beta-D-galactose and alpha-D-galactose during galactose metabolism. Beta-D-galactose is metabolized in the liver into glucose 1-phosphate, the primary metabolic fuel, by the action of four enzymes that constitute the Leloir pathway: GALM, GALK1 (galactokinase), GALT (galactose-1-phosphate uridylyltransferase) and GALE (UDP-galactose-4'-epimerase). Involved in the maintenance of the equilibrium between the beta- and alpha-anomers of galactose, therefore ensuring a sufficient supply of the alpha-anomer for GALK1. Also active on D-glucose although shows a preference for galactose over glucose.</text>
</comment>
<evidence type="ECO:0000256" key="5">
    <source>
        <dbReference type="ARBA" id="ARBA00006206"/>
    </source>
</evidence>
<dbReference type="NCBIfam" id="NF008277">
    <property type="entry name" value="PRK11055.1"/>
    <property type="match status" value="1"/>
</dbReference>
<dbReference type="Proteomes" id="UP001234178">
    <property type="component" value="Unassembled WGS sequence"/>
</dbReference>
<sequence>MSFSSTHVTQEAFGEIRTSDGIQPVTQFTLTNPLGVKVQFITYGASVTNVFVPNKKGELHDVVLGFDDMAGYLKHENPYFGSTVGRVANRIAKGHFNLNGIEFQLAKNNGDNHLHGGTVGFDKVVWQAYAHRDGRITFTHSSPHLEEGYPGHLFTQVTYTLTDSNELIIDYRALTDRPTPVNLTNHSYFNLAGHNAGSQQLLNHHIQLCANQYTPVDSGQIPTGRVANVDGTVFDLRSETLLKDVIAKIPGGGYDHNFVINDSKNKFDNKLPLVAKIWHSESGRIMELFSDQPGCQIYTGNGFPADGSLVGKGGTVYSTHAGLAIEAQNFPDAINQLRVSSHIFQDPFFNQVKCITVLSSTSLVPNSDQIIDVVISLNLI</sequence>
<dbReference type="Pfam" id="PF01263">
    <property type="entry name" value="Aldose_epim"/>
    <property type="match status" value="1"/>
</dbReference>
<comment type="pathway">
    <text evidence="4 9">Carbohydrate metabolism; hexose metabolism.</text>
</comment>
<evidence type="ECO:0000256" key="6">
    <source>
        <dbReference type="ARBA" id="ARBA00023235"/>
    </source>
</evidence>
<gene>
    <name evidence="10" type="ORF">OUZ56_007960</name>
</gene>
<keyword evidence="7 9" id="KW-0119">Carbohydrate metabolism</keyword>
<evidence type="ECO:0000256" key="3">
    <source>
        <dbReference type="ARBA" id="ARBA00004947"/>
    </source>
</evidence>
<evidence type="ECO:0000256" key="4">
    <source>
        <dbReference type="ARBA" id="ARBA00005028"/>
    </source>
</evidence>
<evidence type="ECO:0000256" key="2">
    <source>
        <dbReference type="ARBA" id="ARBA00001712"/>
    </source>
</evidence>
<keyword evidence="11" id="KW-1185">Reference proteome</keyword>